<sequence>TRYTITDITVGPKEQATWRGKKVGPREKRLRLRTGSERTWW</sequence>
<comment type="caution">
    <text evidence="1">The sequence shown here is derived from an EMBL/GenBank/DDBJ whole genome shotgun (WGS) entry which is preliminary data.</text>
</comment>
<evidence type="ECO:0000313" key="2">
    <source>
        <dbReference type="Proteomes" id="UP000237000"/>
    </source>
</evidence>
<dbReference type="InParanoid" id="A0A2P5EV37"/>
<evidence type="ECO:0000313" key="1">
    <source>
        <dbReference type="EMBL" id="PON89410.1"/>
    </source>
</evidence>
<gene>
    <name evidence="1" type="ORF">TorRG33x02_147610</name>
</gene>
<accession>A0A2P5EV37</accession>
<protein>
    <submittedName>
        <fullName evidence="1">Uncharacterized protein</fullName>
    </submittedName>
</protein>
<name>A0A2P5EV37_TREOI</name>
<dbReference type="EMBL" id="JXTC01000094">
    <property type="protein sequence ID" value="PON89410.1"/>
    <property type="molecule type" value="Genomic_DNA"/>
</dbReference>
<feature type="non-terminal residue" evidence="1">
    <location>
        <position position="1"/>
    </location>
</feature>
<organism evidence="1 2">
    <name type="scientific">Trema orientale</name>
    <name type="common">Charcoal tree</name>
    <name type="synonym">Celtis orientalis</name>
    <dbReference type="NCBI Taxonomy" id="63057"/>
    <lineage>
        <taxon>Eukaryota</taxon>
        <taxon>Viridiplantae</taxon>
        <taxon>Streptophyta</taxon>
        <taxon>Embryophyta</taxon>
        <taxon>Tracheophyta</taxon>
        <taxon>Spermatophyta</taxon>
        <taxon>Magnoliopsida</taxon>
        <taxon>eudicotyledons</taxon>
        <taxon>Gunneridae</taxon>
        <taxon>Pentapetalae</taxon>
        <taxon>rosids</taxon>
        <taxon>fabids</taxon>
        <taxon>Rosales</taxon>
        <taxon>Cannabaceae</taxon>
        <taxon>Trema</taxon>
    </lineage>
</organism>
<reference evidence="2" key="1">
    <citation type="submission" date="2016-06" db="EMBL/GenBank/DDBJ databases">
        <title>Parallel loss of symbiosis genes in relatives of nitrogen-fixing non-legume Parasponia.</title>
        <authorList>
            <person name="Van Velzen R."/>
            <person name="Holmer R."/>
            <person name="Bu F."/>
            <person name="Rutten L."/>
            <person name="Van Zeijl A."/>
            <person name="Liu W."/>
            <person name="Santuari L."/>
            <person name="Cao Q."/>
            <person name="Sharma T."/>
            <person name="Shen D."/>
            <person name="Roswanjaya Y."/>
            <person name="Wardhani T."/>
            <person name="Kalhor M.S."/>
            <person name="Jansen J."/>
            <person name="Van den Hoogen J."/>
            <person name="Gungor B."/>
            <person name="Hartog M."/>
            <person name="Hontelez J."/>
            <person name="Verver J."/>
            <person name="Yang W.-C."/>
            <person name="Schijlen E."/>
            <person name="Repin R."/>
            <person name="Schilthuizen M."/>
            <person name="Schranz E."/>
            <person name="Heidstra R."/>
            <person name="Miyata K."/>
            <person name="Fedorova E."/>
            <person name="Kohlen W."/>
            <person name="Bisseling T."/>
            <person name="Smit S."/>
            <person name="Geurts R."/>
        </authorList>
    </citation>
    <scope>NUCLEOTIDE SEQUENCE [LARGE SCALE GENOMIC DNA]</scope>
    <source>
        <strain evidence="2">cv. RG33-2</strain>
    </source>
</reference>
<dbReference type="AlphaFoldDB" id="A0A2P5EV37"/>
<keyword evidence="2" id="KW-1185">Reference proteome</keyword>
<proteinExistence type="predicted"/>
<dbReference type="Proteomes" id="UP000237000">
    <property type="component" value="Unassembled WGS sequence"/>
</dbReference>